<dbReference type="EMBL" id="JN882285">
    <property type="protein sequence ID" value="AFC21977.1"/>
    <property type="molecule type" value="Genomic_DNA"/>
</dbReference>
<accession>K4F7U9</accession>
<organism evidence="1 2">
    <name type="scientific">Cronobacter phage vB_CsaM_GAP32</name>
    <dbReference type="NCBI Taxonomy" id="1141136"/>
    <lineage>
        <taxon>Viruses</taxon>
        <taxon>Duplodnaviria</taxon>
        <taxon>Heunggongvirae</taxon>
        <taxon>Uroviricota</taxon>
        <taxon>Caudoviricetes</taxon>
        <taxon>Mimasvirus</taxon>
        <taxon>Mimasvirus GAP32</taxon>
    </lineage>
</organism>
<evidence type="ECO:0000313" key="1">
    <source>
        <dbReference type="EMBL" id="AFC21977.1"/>
    </source>
</evidence>
<dbReference type="GeneID" id="13994268"/>
<keyword evidence="2" id="KW-1185">Reference proteome</keyword>
<sequence length="152" mass="16856">MTHIVYNTLFNSLNKPLVNITVEDEALQYALETNSAIGGMAPFVFSKLLLKDKNPSIVEHGKGLCITIPGDNKKYKCIIYSNESGSLNDTKMRSKLINQGFHKLNIDGDTSSLSPIKDGDVFLIAHYTSKDKNLKYAGEFSVESILKVVDKK</sequence>
<gene>
    <name evidence="1" type="ORF">GAP32_517</name>
</gene>
<evidence type="ECO:0000313" key="2">
    <source>
        <dbReference type="Proteomes" id="UP000000457"/>
    </source>
</evidence>
<reference evidence="1 2" key="1">
    <citation type="journal article" date="2014" name="Virology">
        <title>Supersize me: Cronobacter sakazakii phage GAP32.</title>
        <authorList>
            <person name="Abbasifar R."/>
            <person name="Griffiths M.W."/>
            <person name="Sabour P.M."/>
            <person name="Ackermann H.-W."/>
            <person name="Vandersteegen K."/>
            <person name="Lavigne R."/>
            <person name="Noben J.-P."/>
            <person name="Villa A.A."/>
            <person name="Abbasifar A."/>
            <person name="Nash J.H.E."/>
            <person name="Kropinski A.M."/>
        </authorList>
    </citation>
    <scope>NUCLEOTIDE SEQUENCE [LARGE SCALE GENOMIC DNA]</scope>
    <source>
        <strain evidence="1">GAP-32</strain>
    </source>
</reference>
<dbReference type="RefSeq" id="YP_006987632.1">
    <property type="nucleotide sequence ID" value="NC_019401.1"/>
</dbReference>
<name>K4F7U9_9CAUD</name>
<dbReference type="KEGG" id="vg:13994268"/>
<proteinExistence type="predicted"/>
<protein>
    <submittedName>
        <fullName evidence="1">Uncharacterized protein</fullName>
    </submittedName>
</protein>
<dbReference type="Proteomes" id="UP000000457">
    <property type="component" value="Segment"/>
</dbReference>